<proteinExistence type="predicted"/>
<gene>
    <name evidence="3" type="ORF">Fot_56363</name>
</gene>
<dbReference type="FunFam" id="1.25.40.10:FF:000344">
    <property type="entry name" value="Pentatricopeptide repeat-containing protein"/>
    <property type="match status" value="1"/>
</dbReference>
<dbReference type="PROSITE" id="PS51375">
    <property type="entry name" value="PPR"/>
    <property type="match status" value="2"/>
</dbReference>
<evidence type="ECO:0000313" key="4">
    <source>
        <dbReference type="Proteomes" id="UP001604277"/>
    </source>
</evidence>
<organism evidence="3 4">
    <name type="scientific">Forsythia ovata</name>
    <dbReference type="NCBI Taxonomy" id="205694"/>
    <lineage>
        <taxon>Eukaryota</taxon>
        <taxon>Viridiplantae</taxon>
        <taxon>Streptophyta</taxon>
        <taxon>Embryophyta</taxon>
        <taxon>Tracheophyta</taxon>
        <taxon>Spermatophyta</taxon>
        <taxon>Magnoliopsida</taxon>
        <taxon>eudicotyledons</taxon>
        <taxon>Gunneridae</taxon>
        <taxon>Pentapetalae</taxon>
        <taxon>asterids</taxon>
        <taxon>lamiids</taxon>
        <taxon>Lamiales</taxon>
        <taxon>Oleaceae</taxon>
        <taxon>Forsythieae</taxon>
        <taxon>Forsythia</taxon>
    </lineage>
</organism>
<keyword evidence="1" id="KW-0677">Repeat</keyword>
<feature type="repeat" description="PPR" evidence="2">
    <location>
        <begin position="61"/>
        <end position="95"/>
    </location>
</feature>
<sequence length="187" mass="21436">MPKHFKTEENNLKEETETHLDGSKFNSGIFGQIEKLVLCKRYREALELFEILECEGDNDVKCSTYDSLVSACIGLKSIRDVKRVFNYMLNSGFEPDLYIRNRVLLMHVICGMMIDAHRLFDTMPERNLVSWNIIIGGLVDVGDYVEAFRLFLMMWEEFVDVGSRTFATVIRSSAGLELISPGQQLHA</sequence>
<dbReference type="EMBL" id="JBFOLJ010000042">
    <property type="protein sequence ID" value="KAL2457266.1"/>
    <property type="molecule type" value="Genomic_DNA"/>
</dbReference>
<dbReference type="Gene3D" id="1.25.40.10">
    <property type="entry name" value="Tetratricopeptide repeat domain"/>
    <property type="match status" value="1"/>
</dbReference>
<protein>
    <submittedName>
        <fullName evidence="3">Pentatricopeptide repeat-containing protein</fullName>
    </submittedName>
</protein>
<dbReference type="InterPro" id="IPR011990">
    <property type="entry name" value="TPR-like_helical_dom_sf"/>
</dbReference>
<dbReference type="NCBIfam" id="TIGR00756">
    <property type="entry name" value="PPR"/>
    <property type="match status" value="2"/>
</dbReference>
<reference evidence="4" key="1">
    <citation type="submission" date="2024-07" db="EMBL/GenBank/DDBJ databases">
        <title>Two chromosome-level genome assemblies of Korean endemic species Abeliophyllum distichum and Forsythia ovata (Oleaceae).</title>
        <authorList>
            <person name="Jang H."/>
        </authorList>
    </citation>
    <scope>NUCLEOTIDE SEQUENCE [LARGE SCALE GENOMIC DNA]</scope>
</reference>
<dbReference type="PANTHER" id="PTHR47926:SF359">
    <property type="entry name" value="PENTACOTRIPEPTIDE-REPEAT REGION OF PRORP DOMAIN-CONTAINING PROTEIN"/>
    <property type="match status" value="1"/>
</dbReference>
<evidence type="ECO:0000313" key="3">
    <source>
        <dbReference type="EMBL" id="KAL2457266.1"/>
    </source>
</evidence>
<dbReference type="GO" id="GO:0016070">
    <property type="term" value="P:RNA metabolic process"/>
    <property type="evidence" value="ECO:0007669"/>
    <property type="project" value="UniProtKB-ARBA"/>
</dbReference>
<comment type="caution">
    <text evidence="3">The sequence shown here is derived from an EMBL/GenBank/DDBJ whole genome shotgun (WGS) entry which is preliminary data.</text>
</comment>
<dbReference type="Pfam" id="PF01535">
    <property type="entry name" value="PPR"/>
    <property type="match status" value="2"/>
</dbReference>
<dbReference type="InterPro" id="IPR046960">
    <property type="entry name" value="PPR_At4g14850-like_plant"/>
</dbReference>
<keyword evidence="4" id="KW-1185">Reference proteome</keyword>
<dbReference type="AlphaFoldDB" id="A0ABD1P0A7"/>
<evidence type="ECO:0000256" key="2">
    <source>
        <dbReference type="PROSITE-ProRule" id="PRU00708"/>
    </source>
</evidence>
<dbReference type="InterPro" id="IPR002885">
    <property type="entry name" value="PPR_rpt"/>
</dbReference>
<dbReference type="Proteomes" id="UP001604277">
    <property type="component" value="Unassembled WGS sequence"/>
</dbReference>
<feature type="repeat" description="PPR" evidence="2">
    <location>
        <begin position="127"/>
        <end position="161"/>
    </location>
</feature>
<accession>A0ABD1P0A7</accession>
<evidence type="ECO:0000256" key="1">
    <source>
        <dbReference type="ARBA" id="ARBA00022737"/>
    </source>
</evidence>
<name>A0ABD1P0A7_9LAMI</name>
<dbReference type="PANTHER" id="PTHR47926">
    <property type="entry name" value="PENTATRICOPEPTIDE REPEAT-CONTAINING PROTEIN"/>
    <property type="match status" value="1"/>
</dbReference>